<reference evidence="2 3" key="1">
    <citation type="submission" date="2018-07" db="EMBL/GenBank/DDBJ databases">
        <title>Section-level genome sequencing of Aspergillus section Nigri to investigate inter- and intra-species variation.</title>
        <authorList>
            <consortium name="DOE Joint Genome Institute"/>
            <person name="Vesth T.C."/>
            <person name="Nybo J.L."/>
            <person name="Theobald S."/>
            <person name="Frisvad J.C."/>
            <person name="Larsen T.O."/>
            <person name="Nielsen K.F."/>
            <person name="Hoof J.B."/>
            <person name="Brandl J."/>
            <person name="Salamov A."/>
            <person name="Riley R."/>
            <person name="Gladden J.M."/>
            <person name="Phatale P."/>
            <person name="Nielsen M.T."/>
            <person name="Lyhne E.K."/>
            <person name="Kogle M.E."/>
            <person name="Strasser K."/>
            <person name="McDonnell E."/>
            <person name="Barry K."/>
            <person name="Clum A."/>
            <person name="Chen C."/>
            <person name="Nolan M."/>
            <person name="Sandor L."/>
            <person name="Kuo A."/>
            <person name="Lipzen A."/>
            <person name="Hainaut M."/>
            <person name="Drula E."/>
            <person name="Tsang A."/>
            <person name="Magnuson J.K."/>
            <person name="Henrissat B."/>
            <person name="Wiebenga A."/>
            <person name="Simmons B.A."/>
            <person name="Makela M.R."/>
            <person name="De vries R.P."/>
            <person name="Grigoriev I.V."/>
            <person name="Mortensen U.H."/>
            <person name="Baker S.E."/>
            <person name="Andersen M.R."/>
        </authorList>
    </citation>
    <scope>NUCLEOTIDE SEQUENCE [LARGE SCALE GENOMIC DNA]</scope>
    <source>
        <strain evidence="2 3">ATCC 13157</strain>
    </source>
</reference>
<dbReference type="Proteomes" id="UP000254937">
    <property type="component" value="Unassembled WGS sequence"/>
</dbReference>
<gene>
    <name evidence="2" type="ORF">M752DRAFT_119377</name>
</gene>
<organism evidence="2 3">
    <name type="scientific">Aspergillus phoenicis ATCC 13157</name>
    <dbReference type="NCBI Taxonomy" id="1353007"/>
    <lineage>
        <taxon>Eukaryota</taxon>
        <taxon>Fungi</taxon>
        <taxon>Dikarya</taxon>
        <taxon>Ascomycota</taxon>
        <taxon>Pezizomycotina</taxon>
        <taxon>Eurotiomycetes</taxon>
        <taxon>Eurotiomycetidae</taxon>
        <taxon>Eurotiales</taxon>
        <taxon>Aspergillaceae</taxon>
        <taxon>Aspergillus</taxon>
    </lineage>
</organism>
<proteinExistence type="predicted"/>
<keyword evidence="3" id="KW-1185">Reference proteome</keyword>
<sequence>MVRGKGRPADSVLTSTGDSTKSVGCMPKGAILITFSDSFIPDAAEPAMLQLKFYLSKASDGMQLVRVISHTFTLCTFMSLVYYCQKWCAPLIPPILSDALRGIVQICPSTTDAVDMHLFPFAKCIPLPLRPKIAAQGKIFLAGQVPQCVQYICDVPESP</sequence>
<protein>
    <submittedName>
        <fullName evidence="2">Uncharacterized protein</fullName>
    </submittedName>
</protein>
<evidence type="ECO:0000313" key="3">
    <source>
        <dbReference type="Proteomes" id="UP000254937"/>
    </source>
</evidence>
<name>A0A370PTF7_ASPPH</name>
<feature type="region of interest" description="Disordered" evidence="1">
    <location>
        <begin position="1"/>
        <end position="20"/>
    </location>
</feature>
<dbReference type="AlphaFoldDB" id="A0A370PTF7"/>
<evidence type="ECO:0000256" key="1">
    <source>
        <dbReference type="SAM" id="MobiDB-lite"/>
    </source>
</evidence>
<dbReference type="EMBL" id="KZ851847">
    <property type="protein sequence ID" value="RDK45461.1"/>
    <property type="molecule type" value="Genomic_DNA"/>
</dbReference>
<accession>A0A370PTF7</accession>
<evidence type="ECO:0000313" key="2">
    <source>
        <dbReference type="EMBL" id="RDK45461.1"/>
    </source>
</evidence>